<dbReference type="Gene3D" id="1.20.142.10">
    <property type="entry name" value="Poly(ADP-ribose) polymerase, regulatory domain"/>
    <property type="match status" value="1"/>
</dbReference>
<dbReference type="EC" id="2.4.2.-" evidence="8"/>
<evidence type="ECO:0000259" key="11">
    <source>
        <dbReference type="PROSITE" id="PS51060"/>
    </source>
</evidence>
<dbReference type="PANTHER" id="PTHR10459:SF60">
    <property type="entry name" value="POLY [ADP-RIBOSE] POLYMERASE 2"/>
    <property type="match status" value="1"/>
</dbReference>
<dbReference type="SUPFAM" id="SSF142921">
    <property type="entry name" value="WGR domain-like"/>
    <property type="match status" value="1"/>
</dbReference>
<evidence type="ECO:0000256" key="5">
    <source>
        <dbReference type="ARBA" id="ARBA00023027"/>
    </source>
</evidence>
<evidence type="ECO:0000256" key="1">
    <source>
        <dbReference type="ARBA" id="ARBA00004123"/>
    </source>
</evidence>
<feature type="compositionally biased region" description="Low complexity" evidence="9">
    <location>
        <begin position="40"/>
        <end position="50"/>
    </location>
</feature>
<keyword evidence="5 8" id="KW-0520">NAD</keyword>
<feature type="domain" description="PARP alpha-helical" evidence="11">
    <location>
        <begin position="300"/>
        <end position="421"/>
    </location>
</feature>
<evidence type="ECO:0000313" key="14">
    <source>
        <dbReference type="Proteomes" id="UP001187682"/>
    </source>
</evidence>
<evidence type="ECO:0000256" key="2">
    <source>
        <dbReference type="ARBA" id="ARBA00022676"/>
    </source>
</evidence>
<name>A0AAE8N4R4_9PEZI</name>
<evidence type="ECO:0000256" key="7">
    <source>
        <dbReference type="ARBA" id="ARBA00033987"/>
    </source>
</evidence>
<keyword evidence="6" id="KW-0539">Nucleus</keyword>
<dbReference type="GO" id="GO:0070212">
    <property type="term" value="P:protein poly-ADP-ribosylation"/>
    <property type="evidence" value="ECO:0007669"/>
    <property type="project" value="TreeGrafter"/>
</dbReference>
<dbReference type="PROSITE" id="PS51059">
    <property type="entry name" value="PARP_CATALYTIC"/>
    <property type="match status" value="1"/>
</dbReference>
<evidence type="ECO:0000256" key="9">
    <source>
        <dbReference type="SAM" id="MobiDB-lite"/>
    </source>
</evidence>
<dbReference type="GO" id="GO:0016779">
    <property type="term" value="F:nucleotidyltransferase activity"/>
    <property type="evidence" value="ECO:0007669"/>
    <property type="project" value="UniProtKB-KW"/>
</dbReference>
<dbReference type="GO" id="GO:1990404">
    <property type="term" value="F:NAD+-protein mono-ADP-ribosyltransferase activity"/>
    <property type="evidence" value="ECO:0007669"/>
    <property type="project" value="TreeGrafter"/>
</dbReference>
<dbReference type="SUPFAM" id="SSF56399">
    <property type="entry name" value="ADP-ribosylation"/>
    <property type="match status" value="1"/>
</dbReference>
<dbReference type="PROSITE" id="PS51060">
    <property type="entry name" value="PARP_ALPHA_HD"/>
    <property type="match status" value="1"/>
</dbReference>
<comment type="caution">
    <text evidence="13">The sequence shown here is derived from an EMBL/GenBank/DDBJ whole genome shotgun (WGS) entry which is preliminary data.</text>
</comment>
<dbReference type="Gene3D" id="3.90.228.10">
    <property type="match status" value="1"/>
</dbReference>
<dbReference type="GO" id="GO:0006302">
    <property type="term" value="P:double-strand break repair"/>
    <property type="evidence" value="ECO:0007669"/>
    <property type="project" value="TreeGrafter"/>
</dbReference>
<evidence type="ECO:0000259" key="12">
    <source>
        <dbReference type="PROSITE" id="PS51977"/>
    </source>
</evidence>
<dbReference type="InterPro" id="IPR004102">
    <property type="entry name" value="Poly(ADP-ribose)pol_reg_dom"/>
</dbReference>
<dbReference type="InterPro" id="IPR012317">
    <property type="entry name" value="Poly(ADP-ribose)pol_cat_dom"/>
</dbReference>
<dbReference type="PROSITE" id="PS51977">
    <property type="entry name" value="WGR"/>
    <property type="match status" value="1"/>
</dbReference>
<sequence length="691" mass="76365">MAGWDPDPPGTIAPFKLSLPSPPQAAATPVALGSTSQAVSPRSSTRSPTPAKLVSLKERRVSNIPGLPRISSDCNSEDEMLTLLPSSMRNLHPIRQEFDNLPGVHGHRANKRMSPNRRYFRSQTDGAPNLHIPADPEAGEDVEIVVDADTCSIYDAFLLSVDVTRDVNSFKRLRVGAIQAKSDTDLKVDLTAPLQVCFSPRSGKYTLTVRSGRVGSVSPQSVVMESDDLREATASFRRSFRRDTGVKWENRYRYFPNNPVWGVISRSRRPAYPRKYVFIELDYRKPALGNPGLPAHHLADTSVPLEVRGLMEDMLYGERTATAGDAGVLSIDVLSAPLNQLSSWTVFQAFRTLQRILGYLGSGRPVQWKSIQHASSIYRSLIPYCSGKNKPPVISNHLAVFCELGLLHSLWPWHGINDLRKRVYLRGSLQTSTSLSLARPLYHAYSSLPHGFRRLADESTTEFQRLMSYIDKSCQPSHGLSLEVKEIYRVFVKAGVQNPYQEWIESNKPTPADGGDEMRVLLWHGTPLDSLLGILDLGLQIRRKGASLTGSMFGNGIYLADSSSKSVGYCRSGQWKGEAVLLLCEVDIGTLRKSSTTSIDNAHVMAASGSVSWRCVQGLGKTGPKKFVAVDWPLEGDPQGGTVLMPDVSAPYSDTGHFGSLSFNEYVVYNAAHVLIRYIFRLKVGHARRWG</sequence>
<evidence type="ECO:0000256" key="3">
    <source>
        <dbReference type="ARBA" id="ARBA00022679"/>
    </source>
</evidence>
<gene>
    <name evidence="13" type="ORF">DNG_08756</name>
</gene>
<evidence type="ECO:0000256" key="6">
    <source>
        <dbReference type="ARBA" id="ARBA00023242"/>
    </source>
</evidence>
<evidence type="ECO:0000313" key="13">
    <source>
        <dbReference type="EMBL" id="SPO06067.1"/>
    </source>
</evidence>
<dbReference type="AlphaFoldDB" id="A0AAE8N4R4"/>
<dbReference type="Pfam" id="PF02877">
    <property type="entry name" value="PARP_reg"/>
    <property type="match status" value="1"/>
</dbReference>
<dbReference type="PANTHER" id="PTHR10459">
    <property type="entry name" value="DNA LIGASE"/>
    <property type="match status" value="1"/>
</dbReference>
<feature type="domain" description="WGR" evidence="12">
    <location>
        <begin position="141"/>
        <end position="262"/>
    </location>
</feature>
<proteinExistence type="predicted"/>
<dbReference type="InterPro" id="IPR036930">
    <property type="entry name" value="WGR_dom_sf"/>
</dbReference>
<protein>
    <recommendedName>
        <fullName evidence="8">Poly [ADP-ribose] polymerase</fullName>
        <shortName evidence="8">PARP</shortName>
        <ecNumber evidence="8">2.4.2.-</ecNumber>
    </recommendedName>
</protein>
<dbReference type="InterPro" id="IPR050800">
    <property type="entry name" value="ARTD/PARP"/>
</dbReference>
<dbReference type="EMBL" id="ONZQ02000014">
    <property type="protein sequence ID" value="SPO06067.1"/>
    <property type="molecule type" value="Genomic_DNA"/>
</dbReference>
<dbReference type="GO" id="GO:0005730">
    <property type="term" value="C:nucleolus"/>
    <property type="evidence" value="ECO:0007669"/>
    <property type="project" value="TreeGrafter"/>
</dbReference>
<feature type="compositionally biased region" description="Pro residues" evidence="9">
    <location>
        <begin position="1"/>
        <end position="11"/>
    </location>
</feature>
<accession>A0AAE8N4R4</accession>
<dbReference type="Proteomes" id="UP001187682">
    <property type="component" value="Unassembled WGS sequence"/>
</dbReference>
<comment type="catalytic activity">
    <reaction evidence="7">
        <text>NAD(+) + (ADP-D-ribosyl)n-acceptor = nicotinamide + (ADP-D-ribosyl)n+1-acceptor + H(+).</text>
        <dbReference type="EC" id="2.4.2.30"/>
    </reaction>
</comment>
<keyword evidence="4" id="KW-0548">Nucleotidyltransferase</keyword>
<keyword evidence="14" id="KW-1185">Reference proteome</keyword>
<dbReference type="InterPro" id="IPR036616">
    <property type="entry name" value="Poly(ADP-ribose)pol_reg_dom_sf"/>
</dbReference>
<dbReference type="InterPro" id="IPR008893">
    <property type="entry name" value="WGR_domain"/>
</dbReference>
<dbReference type="GO" id="GO:0003950">
    <property type="term" value="F:NAD+ poly-ADP-ribosyltransferase activity"/>
    <property type="evidence" value="ECO:0007669"/>
    <property type="project" value="UniProtKB-UniRule"/>
</dbReference>
<dbReference type="SUPFAM" id="SSF47587">
    <property type="entry name" value="Domain of poly(ADP-ribose) polymerase"/>
    <property type="match status" value="1"/>
</dbReference>
<feature type="region of interest" description="Disordered" evidence="9">
    <location>
        <begin position="1"/>
        <end position="52"/>
    </location>
</feature>
<evidence type="ECO:0000256" key="4">
    <source>
        <dbReference type="ARBA" id="ARBA00022695"/>
    </source>
</evidence>
<reference evidence="13" key="1">
    <citation type="submission" date="2018-03" db="EMBL/GenBank/DDBJ databases">
        <authorList>
            <person name="Guldener U."/>
        </authorList>
    </citation>
    <scope>NUCLEOTIDE SEQUENCE</scope>
</reference>
<organism evidence="13 14">
    <name type="scientific">Cephalotrichum gorgonifer</name>
    <dbReference type="NCBI Taxonomy" id="2041049"/>
    <lineage>
        <taxon>Eukaryota</taxon>
        <taxon>Fungi</taxon>
        <taxon>Dikarya</taxon>
        <taxon>Ascomycota</taxon>
        <taxon>Pezizomycotina</taxon>
        <taxon>Sordariomycetes</taxon>
        <taxon>Hypocreomycetidae</taxon>
        <taxon>Microascales</taxon>
        <taxon>Microascaceae</taxon>
        <taxon>Cephalotrichum</taxon>
    </lineage>
</organism>
<keyword evidence="2 8" id="KW-0328">Glycosyltransferase</keyword>
<dbReference type="Pfam" id="PF00644">
    <property type="entry name" value="PARP"/>
    <property type="match status" value="1"/>
</dbReference>
<evidence type="ECO:0000259" key="10">
    <source>
        <dbReference type="PROSITE" id="PS51059"/>
    </source>
</evidence>
<feature type="domain" description="PARP catalytic" evidence="10">
    <location>
        <begin position="439"/>
        <end position="691"/>
    </location>
</feature>
<keyword evidence="3 8" id="KW-0808">Transferase</keyword>
<evidence type="ECO:0000256" key="8">
    <source>
        <dbReference type="RuleBase" id="RU362114"/>
    </source>
</evidence>
<comment type="subcellular location">
    <subcellularLocation>
        <location evidence="1">Nucleus</location>
    </subcellularLocation>
</comment>